<proteinExistence type="predicted"/>
<evidence type="ECO:0008006" key="4">
    <source>
        <dbReference type="Google" id="ProtNLM"/>
    </source>
</evidence>
<reference evidence="2 3" key="1">
    <citation type="submission" date="2015-05" db="EMBL/GenBank/DDBJ databases">
        <title>Draft Genome assembly of Streptomyces showdoensis.</title>
        <authorList>
            <person name="Thapa K.K."/>
            <person name="Metsa-Ketela M."/>
        </authorList>
    </citation>
    <scope>NUCLEOTIDE SEQUENCE [LARGE SCALE GENOMIC DNA]</scope>
    <source>
        <strain evidence="2 3">ATCC 15227</strain>
    </source>
</reference>
<keyword evidence="1" id="KW-0732">Signal</keyword>
<dbReference type="OrthoDB" id="5123238at2"/>
<dbReference type="RefSeq" id="WP_046906691.1">
    <property type="nucleotide sequence ID" value="NZ_BAAAXG010000013.1"/>
</dbReference>
<comment type="caution">
    <text evidence="2">The sequence shown here is derived from an EMBL/GenBank/DDBJ whole genome shotgun (WGS) entry which is preliminary data.</text>
</comment>
<name>A0A2P2GSM0_STREW</name>
<dbReference type="EMBL" id="LAQS01000008">
    <property type="protein sequence ID" value="KKZ74483.1"/>
    <property type="molecule type" value="Genomic_DNA"/>
</dbReference>
<feature type="signal peptide" evidence="1">
    <location>
        <begin position="1"/>
        <end position="27"/>
    </location>
</feature>
<gene>
    <name evidence="2" type="ORF">VO63_06890</name>
</gene>
<evidence type="ECO:0000256" key="1">
    <source>
        <dbReference type="SAM" id="SignalP"/>
    </source>
</evidence>
<keyword evidence="3" id="KW-1185">Reference proteome</keyword>
<feature type="chain" id="PRO_5039464625" description="Peptidase inhibitor family I36 protein" evidence="1">
    <location>
        <begin position="28"/>
        <end position="197"/>
    </location>
</feature>
<organism evidence="2 3">
    <name type="scientific">Streptomyces showdoensis</name>
    <dbReference type="NCBI Taxonomy" id="68268"/>
    <lineage>
        <taxon>Bacteria</taxon>
        <taxon>Bacillati</taxon>
        <taxon>Actinomycetota</taxon>
        <taxon>Actinomycetes</taxon>
        <taxon>Kitasatosporales</taxon>
        <taxon>Streptomycetaceae</taxon>
        <taxon>Streptomyces</taxon>
    </lineage>
</organism>
<protein>
    <recommendedName>
        <fullName evidence="4">Peptidase inhibitor family I36 protein</fullName>
    </recommendedName>
</protein>
<sequence>MFGIRNSVLAGAVAVAALTTLAGPTGAAVATSGDGGGGKHCTVRPNQRGPVCFDTFAQAIADATNGAVRLPAGARTVTQRQLDAGARAAGLGANAATVVAVVYNDANFGGHSFTFVKDHGCDGDWGTVEFEEGNLRYFYDNTGFNWGDEIGSAQEYAGCHGIYYENSWFNTRKSGRTVEGAWSGGWMDDEASSIRWV</sequence>
<evidence type="ECO:0000313" key="3">
    <source>
        <dbReference type="Proteomes" id="UP000265325"/>
    </source>
</evidence>
<dbReference type="AlphaFoldDB" id="A0A2P2GSM0"/>
<accession>A0A2P2GSM0</accession>
<dbReference type="Proteomes" id="UP000265325">
    <property type="component" value="Unassembled WGS sequence"/>
</dbReference>
<dbReference type="Gene3D" id="2.60.20.10">
    <property type="entry name" value="Crystallins"/>
    <property type="match status" value="1"/>
</dbReference>
<evidence type="ECO:0000313" key="2">
    <source>
        <dbReference type="EMBL" id="KKZ74483.1"/>
    </source>
</evidence>